<name>A0A1E5PH04_9ACTN</name>
<dbReference type="Gene3D" id="3.40.50.150">
    <property type="entry name" value="Vaccinia Virus protein VP39"/>
    <property type="match status" value="1"/>
</dbReference>
<reference evidence="1 2" key="1">
    <citation type="submission" date="2016-08" db="EMBL/GenBank/DDBJ databases">
        <title>Complete genome sequence of Streptomyces agglomeratus strain 6-3-2, a novel anti-MRSA actinomycete isolated from Wuli of Tebit, China.</title>
        <authorList>
            <person name="Chen X."/>
        </authorList>
    </citation>
    <scope>NUCLEOTIDE SEQUENCE [LARGE SCALE GENOMIC DNA]</scope>
    <source>
        <strain evidence="1 2">6-3-2</strain>
    </source>
</reference>
<keyword evidence="2" id="KW-1185">Reference proteome</keyword>
<evidence type="ECO:0000313" key="1">
    <source>
        <dbReference type="EMBL" id="OEJ28786.1"/>
    </source>
</evidence>
<accession>A0A1E5PH04</accession>
<protein>
    <recommendedName>
        <fullName evidence="3">Methyltransferase</fullName>
    </recommendedName>
</protein>
<comment type="caution">
    <text evidence="1">The sequence shown here is derived from an EMBL/GenBank/DDBJ whole genome shotgun (WGS) entry which is preliminary data.</text>
</comment>
<dbReference type="RefSeq" id="WP_069774674.1">
    <property type="nucleotide sequence ID" value="NZ_MEHI01000001.1"/>
</dbReference>
<dbReference type="SUPFAM" id="SSF53335">
    <property type="entry name" value="S-adenosyl-L-methionine-dependent methyltransferases"/>
    <property type="match status" value="1"/>
</dbReference>
<dbReference type="EMBL" id="MEHJ01000001">
    <property type="protein sequence ID" value="OEJ28786.1"/>
    <property type="molecule type" value="Genomic_DNA"/>
</dbReference>
<dbReference type="Proteomes" id="UP000095759">
    <property type="component" value="Unassembled WGS sequence"/>
</dbReference>
<evidence type="ECO:0008006" key="3">
    <source>
        <dbReference type="Google" id="ProtNLM"/>
    </source>
</evidence>
<evidence type="ECO:0000313" key="2">
    <source>
        <dbReference type="Proteomes" id="UP000095759"/>
    </source>
</evidence>
<sequence length="64" mass="6837">MTTLDVDPYLTEAAAERLGRIGWHPAVVTADAGADELPGTFDRIVSMPRIPASWLAALDAADAW</sequence>
<gene>
    <name evidence="1" type="ORF">AS594_34425</name>
</gene>
<dbReference type="InterPro" id="IPR029063">
    <property type="entry name" value="SAM-dependent_MTases_sf"/>
</dbReference>
<proteinExistence type="predicted"/>
<organism evidence="1 2">
    <name type="scientific">Streptomyces agglomeratus</name>
    <dbReference type="NCBI Taxonomy" id="285458"/>
    <lineage>
        <taxon>Bacteria</taxon>
        <taxon>Bacillati</taxon>
        <taxon>Actinomycetota</taxon>
        <taxon>Actinomycetes</taxon>
        <taxon>Kitasatosporales</taxon>
        <taxon>Streptomycetaceae</taxon>
        <taxon>Streptomyces</taxon>
    </lineage>
</organism>
<dbReference type="AlphaFoldDB" id="A0A1E5PH04"/>